<protein>
    <recommendedName>
        <fullName evidence="2">Ubiquitin 3 binding protein But2 C-terminal domain-containing protein</fullName>
    </recommendedName>
</protein>
<feature type="chain" id="PRO_5045868777" description="Ubiquitin 3 binding protein But2 C-terminal domain-containing protein" evidence="1">
    <location>
        <begin position="20"/>
        <end position="186"/>
    </location>
</feature>
<name>A0ABQ9NRG5_9PEZI</name>
<proteinExistence type="predicted"/>
<dbReference type="Proteomes" id="UP001172684">
    <property type="component" value="Unassembled WGS sequence"/>
</dbReference>
<evidence type="ECO:0000259" key="2">
    <source>
        <dbReference type="Pfam" id="PF09792"/>
    </source>
</evidence>
<dbReference type="InterPro" id="IPR018620">
    <property type="entry name" value="Ubiquitin3-bd_protein_But2_C"/>
</dbReference>
<dbReference type="Pfam" id="PF09792">
    <property type="entry name" value="But2"/>
    <property type="match status" value="1"/>
</dbReference>
<gene>
    <name evidence="3" type="ORF">H2201_004830</name>
</gene>
<feature type="signal peptide" evidence="1">
    <location>
        <begin position="1"/>
        <end position="19"/>
    </location>
</feature>
<reference evidence="3" key="1">
    <citation type="submission" date="2022-10" db="EMBL/GenBank/DDBJ databases">
        <title>Culturing micro-colonial fungi from biological soil crusts in the Mojave desert and describing Neophaeococcomyces mojavensis, and introducing the new genera and species Taxawa tesnikishii.</title>
        <authorList>
            <person name="Kurbessoian T."/>
            <person name="Stajich J.E."/>
        </authorList>
    </citation>
    <scope>NUCLEOTIDE SEQUENCE</scope>
    <source>
        <strain evidence="3">TK_1</strain>
    </source>
</reference>
<sequence>MHFTTTLATLSALLSAALAAPSPQYYNSANSIRPTTLSQYKVWTGAKDYATAEGRIYKTGRESDITTLVTFDIPQWTAGQKCEVAFELDNSATLTGSQQFDVFTSLAPATGPATGWPNGNLRDQFAGRAQAYKPGRATWLPGYGYQGKFDCPAGRTMAGELVGVNDVVEIKWNGATAGPYIIVTPA</sequence>
<keyword evidence="1" id="KW-0732">Signal</keyword>
<organism evidence="3 4">
    <name type="scientific">Coniosporium apollinis</name>
    <dbReference type="NCBI Taxonomy" id="61459"/>
    <lineage>
        <taxon>Eukaryota</taxon>
        <taxon>Fungi</taxon>
        <taxon>Dikarya</taxon>
        <taxon>Ascomycota</taxon>
        <taxon>Pezizomycotina</taxon>
        <taxon>Dothideomycetes</taxon>
        <taxon>Dothideomycetes incertae sedis</taxon>
        <taxon>Coniosporium</taxon>
    </lineage>
</organism>
<keyword evidence="4" id="KW-1185">Reference proteome</keyword>
<feature type="domain" description="Ubiquitin 3 binding protein But2 C-terminal" evidence="2">
    <location>
        <begin position="52"/>
        <end position="166"/>
    </location>
</feature>
<comment type="caution">
    <text evidence="3">The sequence shown here is derived from an EMBL/GenBank/DDBJ whole genome shotgun (WGS) entry which is preliminary data.</text>
</comment>
<evidence type="ECO:0000313" key="3">
    <source>
        <dbReference type="EMBL" id="KAJ9664966.1"/>
    </source>
</evidence>
<accession>A0ABQ9NRG5</accession>
<dbReference type="EMBL" id="JAPDRL010000033">
    <property type="protein sequence ID" value="KAJ9664966.1"/>
    <property type="molecule type" value="Genomic_DNA"/>
</dbReference>
<evidence type="ECO:0000256" key="1">
    <source>
        <dbReference type="SAM" id="SignalP"/>
    </source>
</evidence>
<evidence type="ECO:0000313" key="4">
    <source>
        <dbReference type="Proteomes" id="UP001172684"/>
    </source>
</evidence>